<dbReference type="SUPFAM" id="SSF47226">
    <property type="entry name" value="Histidine-containing phosphotransfer domain, HPT domain"/>
    <property type="match status" value="1"/>
</dbReference>
<accession>A0A8G2BK87</accession>
<proteinExistence type="predicted"/>
<dbReference type="OrthoDB" id="9786548at2"/>
<dbReference type="GO" id="GO:0000160">
    <property type="term" value="P:phosphorelay signal transduction system"/>
    <property type="evidence" value="ECO:0007669"/>
    <property type="project" value="InterPro"/>
</dbReference>
<dbReference type="Gene3D" id="1.20.120.160">
    <property type="entry name" value="HPT domain"/>
    <property type="match status" value="1"/>
</dbReference>
<protein>
    <submittedName>
        <fullName evidence="1">Hpt domain-containing protein</fullName>
    </submittedName>
</protein>
<reference evidence="1 2" key="1">
    <citation type="submission" date="2016-10" db="EMBL/GenBank/DDBJ databases">
        <authorList>
            <person name="Varghese N."/>
            <person name="Submissions S."/>
        </authorList>
    </citation>
    <scope>NUCLEOTIDE SEQUENCE [LARGE SCALE GENOMIC DNA]</scope>
    <source>
        <strain evidence="1 2">DSM 18839</strain>
    </source>
</reference>
<dbReference type="AlphaFoldDB" id="A0A8G2BK87"/>
<name>A0A8G2BK87_9PROT</name>
<gene>
    <name evidence="1" type="ORF">SAMN05660686_02237</name>
</gene>
<comment type="caution">
    <text evidence="1">The sequence shown here is derived from an EMBL/GenBank/DDBJ whole genome shotgun (WGS) entry which is preliminary data.</text>
</comment>
<evidence type="ECO:0000313" key="2">
    <source>
        <dbReference type="Proteomes" id="UP000198615"/>
    </source>
</evidence>
<organism evidence="1 2">
    <name type="scientific">Thalassobaculum litoreum DSM 18839</name>
    <dbReference type="NCBI Taxonomy" id="1123362"/>
    <lineage>
        <taxon>Bacteria</taxon>
        <taxon>Pseudomonadati</taxon>
        <taxon>Pseudomonadota</taxon>
        <taxon>Alphaproteobacteria</taxon>
        <taxon>Rhodospirillales</taxon>
        <taxon>Thalassobaculaceae</taxon>
        <taxon>Thalassobaculum</taxon>
    </lineage>
</organism>
<keyword evidence="2" id="KW-1185">Reference proteome</keyword>
<dbReference type="InterPro" id="IPR036641">
    <property type="entry name" value="HPT_dom_sf"/>
</dbReference>
<dbReference type="Proteomes" id="UP000198615">
    <property type="component" value="Unassembled WGS sequence"/>
</dbReference>
<dbReference type="RefSeq" id="WP_093150295.1">
    <property type="nucleotide sequence ID" value="NZ_FNBW01000006.1"/>
</dbReference>
<sequence length="164" mass="17906">MARRAQIIPPRPDLRRKAVNHTRGFDFKLSPAMVQKLEQVVHKARDSFTADIAARLVAMRTALREASDGEADAGQALHAIYRDSLEIKGAGGTIGFDLLTAIGKSLNDFVSGLQELDPRRVDIIDLHIDALYVVLADNITGRGGPTEAAVLKAFSAVREKFKDD</sequence>
<dbReference type="EMBL" id="FNBW01000006">
    <property type="protein sequence ID" value="SDF76029.1"/>
    <property type="molecule type" value="Genomic_DNA"/>
</dbReference>
<evidence type="ECO:0000313" key="1">
    <source>
        <dbReference type="EMBL" id="SDF76029.1"/>
    </source>
</evidence>